<name>A0ABS6IRS2_9HYPH</name>
<proteinExistence type="predicted"/>
<keyword evidence="2" id="KW-1185">Reference proteome</keyword>
<organism evidence="1 2">
    <name type="scientific">Reyranella humidisoli</name>
    <dbReference type="NCBI Taxonomy" id="2849149"/>
    <lineage>
        <taxon>Bacteria</taxon>
        <taxon>Pseudomonadati</taxon>
        <taxon>Pseudomonadota</taxon>
        <taxon>Alphaproteobacteria</taxon>
        <taxon>Hyphomicrobiales</taxon>
        <taxon>Reyranellaceae</taxon>
        <taxon>Reyranella</taxon>
    </lineage>
</organism>
<dbReference type="EMBL" id="JAHOPB010000002">
    <property type="protein sequence ID" value="MBU8875880.1"/>
    <property type="molecule type" value="Genomic_DNA"/>
</dbReference>
<evidence type="ECO:0000313" key="1">
    <source>
        <dbReference type="EMBL" id="MBU8875880.1"/>
    </source>
</evidence>
<dbReference type="Proteomes" id="UP000727907">
    <property type="component" value="Unassembled WGS sequence"/>
</dbReference>
<accession>A0ABS6IRS2</accession>
<evidence type="ECO:0000313" key="2">
    <source>
        <dbReference type="Proteomes" id="UP000727907"/>
    </source>
</evidence>
<sequence>MKTDFEHWLAAQFAETGPFTIFILLVQITPTRAVPSRSSYAHLIGDEMTWPEMRGLLDSARTPWDGVAFFVGLGHEGGPLPDPVAARRLKDVEADVKADPLTLNRGLFFDREGRHLRIDETAA</sequence>
<protein>
    <submittedName>
        <fullName evidence="1">Uncharacterized protein</fullName>
    </submittedName>
</protein>
<comment type="caution">
    <text evidence="1">The sequence shown here is derived from an EMBL/GenBank/DDBJ whole genome shotgun (WGS) entry which is preliminary data.</text>
</comment>
<gene>
    <name evidence="1" type="ORF">KQ910_19060</name>
</gene>
<dbReference type="RefSeq" id="WP_216964246.1">
    <property type="nucleotide sequence ID" value="NZ_JAHOPB010000002.1"/>
</dbReference>
<reference evidence="1 2" key="1">
    <citation type="submission" date="2021-06" db="EMBL/GenBank/DDBJ databases">
        <authorList>
            <person name="Lee D.H."/>
        </authorList>
    </citation>
    <scope>NUCLEOTIDE SEQUENCE [LARGE SCALE GENOMIC DNA]</scope>
    <source>
        <strain evidence="1 2">MMS21-HV4-11</strain>
    </source>
</reference>